<reference evidence="5" key="1">
    <citation type="submission" date="2012-11" db="EMBL/GenBank/DDBJ databases">
        <title>Dependencies among metagenomic species, viruses, plasmids and units of genetic variation.</title>
        <authorList>
            <person name="Nielsen H.B."/>
            <person name="Almeida M."/>
            <person name="Juncker A.S."/>
            <person name="Rasmussen S."/>
            <person name="Li J."/>
            <person name="Sunagawa S."/>
            <person name="Plichta D."/>
            <person name="Gautier L."/>
            <person name="Le Chatelier E."/>
            <person name="Peletier E."/>
            <person name="Bonde I."/>
            <person name="Nielsen T."/>
            <person name="Manichanh C."/>
            <person name="Arumugam M."/>
            <person name="Batto J."/>
            <person name="Santos M.B.Q.D."/>
            <person name="Blom N."/>
            <person name="Borruel N."/>
            <person name="Burgdorf K.S."/>
            <person name="Boumezbeur F."/>
            <person name="Casellas F."/>
            <person name="Dore J."/>
            <person name="Guarner F."/>
            <person name="Hansen T."/>
            <person name="Hildebrand F."/>
            <person name="Kaas R.S."/>
            <person name="Kennedy S."/>
            <person name="Kristiansen K."/>
            <person name="Kultima J.R."/>
            <person name="Leonard P."/>
            <person name="Levenez F."/>
            <person name="Lund O."/>
            <person name="Moumen B."/>
            <person name="Le Paslier D."/>
            <person name="Pons N."/>
            <person name="Pedersen O."/>
            <person name="Prifti E."/>
            <person name="Qin J."/>
            <person name="Raes J."/>
            <person name="Tap J."/>
            <person name="Tims S."/>
            <person name="Ussery D.W."/>
            <person name="Yamada T."/>
            <person name="MetaHit consortium"/>
            <person name="Renault P."/>
            <person name="Sicheritz-Ponten T."/>
            <person name="Bork P."/>
            <person name="Wang J."/>
            <person name="Brunak S."/>
            <person name="Ehrlich S.D."/>
        </authorList>
    </citation>
    <scope>NUCLEOTIDE SEQUENCE [LARGE SCALE GENOMIC DNA]</scope>
</reference>
<keyword evidence="3" id="KW-0804">Transcription</keyword>
<gene>
    <name evidence="5" type="ORF">BN580_00828</name>
    <name evidence="6" type="ORF">MR241_07960</name>
</gene>
<dbReference type="InterPro" id="IPR037923">
    <property type="entry name" value="HTH-like"/>
</dbReference>
<keyword evidence="1" id="KW-0805">Transcription regulation</keyword>
<dbReference type="InterPro" id="IPR018062">
    <property type="entry name" value="HTH_AraC-typ_CS"/>
</dbReference>
<dbReference type="SUPFAM" id="SSF46689">
    <property type="entry name" value="Homeodomain-like"/>
    <property type="match status" value="2"/>
</dbReference>
<evidence type="ECO:0000256" key="3">
    <source>
        <dbReference type="ARBA" id="ARBA00023163"/>
    </source>
</evidence>
<dbReference type="SMART" id="SM00342">
    <property type="entry name" value="HTH_ARAC"/>
    <property type="match status" value="1"/>
</dbReference>
<dbReference type="EMBL" id="CBFW010000062">
    <property type="protein sequence ID" value="CDC71169.1"/>
    <property type="molecule type" value="Genomic_DNA"/>
</dbReference>
<dbReference type="EMBL" id="JALEMU010000129">
    <property type="protein sequence ID" value="MCI5756210.1"/>
    <property type="molecule type" value="Genomic_DNA"/>
</dbReference>
<evidence type="ECO:0000313" key="6">
    <source>
        <dbReference type="EMBL" id="MCI5756210.1"/>
    </source>
</evidence>
<keyword evidence="2" id="KW-0238">DNA-binding</keyword>
<dbReference type="GO" id="GO:0003700">
    <property type="term" value="F:DNA-binding transcription factor activity"/>
    <property type="evidence" value="ECO:0007669"/>
    <property type="project" value="InterPro"/>
</dbReference>
<dbReference type="GO" id="GO:0043565">
    <property type="term" value="F:sequence-specific DNA binding"/>
    <property type="evidence" value="ECO:0007669"/>
    <property type="project" value="InterPro"/>
</dbReference>
<evidence type="ECO:0000256" key="2">
    <source>
        <dbReference type="ARBA" id="ARBA00023125"/>
    </source>
</evidence>
<evidence type="ECO:0000313" key="7">
    <source>
        <dbReference type="Proteomes" id="UP000017938"/>
    </source>
</evidence>
<evidence type="ECO:0000313" key="8">
    <source>
        <dbReference type="Proteomes" id="UP001139365"/>
    </source>
</evidence>
<evidence type="ECO:0000313" key="5">
    <source>
        <dbReference type="EMBL" id="CDC71169.1"/>
    </source>
</evidence>
<reference evidence="6 8" key="2">
    <citation type="submission" date="2022-03" db="EMBL/GenBank/DDBJ databases">
        <title>Metagenome-assembled genomes from swine fecal metagenomes.</title>
        <authorList>
            <person name="Holman D.B."/>
            <person name="Kommadath A."/>
        </authorList>
    </citation>
    <scope>NUCLEOTIDE SEQUENCE [LARGE SCALE GENOMIC DNA]</scope>
    <source>
        <strain evidence="6">SUG147</strain>
    </source>
</reference>
<dbReference type="Proteomes" id="UP000017938">
    <property type="component" value="Unassembled WGS sequence"/>
</dbReference>
<dbReference type="SUPFAM" id="SSF51215">
    <property type="entry name" value="Regulatory protein AraC"/>
    <property type="match status" value="1"/>
</dbReference>
<protein>
    <submittedName>
        <fullName evidence="6">Helix-turn-helix transcriptional regulator</fullName>
    </submittedName>
</protein>
<dbReference type="AlphaFoldDB" id="R6TN12"/>
<evidence type="ECO:0000256" key="1">
    <source>
        <dbReference type="ARBA" id="ARBA00023015"/>
    </source>
</evidence>
<organism evidence="5 7">
    <name type="scientific">Candidatus Colimorpha enterica</name>
    <dbReference type="NCBI Taxonomy" id="3083063"/>
    <lineage>
        <taxon>Bacteria</taxon>
        <taxon>Pseudomonadati</taxon>
        <taxon>Bacteroidota</taxon>
        <taxon>Bacteroidia</taxon>
        <taxon>Bacteroidales</taxon>
        <taxon>Candidatus Colimorpha</taxon>
    </lineage>
</organism>
<proteinExistence type="predicted"/>
<sequence>MIIIPDGLSYDKKVRTGSLSVRNVAFTSVRNNWIHKERFLYANEFIFVTDGTVHIKADGRVYDIEKNEFLILPQFSVLSGDRPSESSCAFYSVTFEGNIDVLNKKERIKQRLSGNIVFIYDLMKKLWTRYRPEVRDDAELDALFLTLAYELRAAADCMTDAGVPMQKMLDYIHDHINSPVDISDLCGEFNYSPDYISKMFSKTYGITVKKYINQVKMAAAKQLLVTSHLSVEQVGSAVGFDNVHLFYKYFRYHEKITPSEYRKLNR</sequence>
<dbReference type="InterPro" id="IPR018060">
    <property type="entry name" value="HTH_AraC"/>
</dbReference>
<feature type="domain" description="HTH araC/xylS-type" evidence="4">
    <location>
        <begin position="166"/>
        <end position="264"/>
    </location>
</feature>
<comment type="caution">
    <text evidence="5">The sequence shown here is derived from an EMBL/GenBank/DDBJ whole genome shotgun (WGS) entry which is preliminary data.</text>
</comment>
<accession>R6TN12</accession>
<name>R6TN12_9BACT</name>
<dbReference type="InterPro" id="IPR009057">
    <property type="entry name" value="Homeodomain-like_sf"/>
</dbReference>
<dbReference type="Proteomes" id="UP001139365">
    <property type="component" value="Unassembled WGS sequence"/>
</dbReference>
<dbReference type="Pfam" id="PF12833">
    <property type="entry name" value="HTH_18"/>
    <property type="match status" value="1"/>
</dbReference>
<dbReference type="Gene3D" id="1.10.10.60">
    <property type="entry name" value="Homeodomain-like"/>
    <property type="match status" value="2"/>
</dbReference>
<dbReference type="STRING" id="1263015.BN580_00828"/>
<dbReference type="PROSITE" id="PS01124">
    <property type="entry name" value="HTH_ARAC_FAMILY_2"/>
    <property type="match status" value="1"/>
</dbReference>
<dbReference type="PROSITE" id="PS00041">
    <property type="entry name" value="HTH_ARAC_FAMILY_1"/>
    <property type="match status" value="1"/>
</dbReference>
<dbReference type="PANTHER" id="PTHR43280:SF28">
    <property type="entry name" value="HTH-TYPE TRANSCRIPTIONAL ACTIVATOR RHAS"/>
    <property type="match status" value="1"/>
</dbReference>
<dbReference type="PANTHER" id="PTHR43280">
    <property type="entry name" value="ARAC-FAMILY TRANSCRIPTIONAL REGULATOR"/>
    <property type="match status" value="1"/>
</dbReference>
<evidence type="ECO:0000259" key="4">
    <source>
        <dbReference type="PROSITE" id="PS01124"/>
    </source>
</evidence>